<proteinExistence type="predicted"/>
<dbReference type="Proteomes" id="UP000246145">
    <property type="component" value="Unassembled WGS sequence"/>
</dbReference>
<reference evidence="2 3" key="1">
    <citation type="submission" date="2018-04" db="EMBL/GenBank/DDBJ databases">
        <title>Genomic Encyclopedia of Type Strains, Phase IV (KMG-IV): sequencing the most valuable type-strain genomes for metagenomic binning, comparative biology and taxonomic classification.</title>
        <authorList>
            <person name="Goeker M."/>
        </authorList>
    </citation>
    <scope>NUCLEOTIDE SEQUENCE [LARGE SCALE GENOMIC DNA]</scope>
    <source>
        <strain evidence="2 3">DSM 10065</strain>
    </source>
</reference>
<dbReference type="PANTHER" id="PTHR39600:SF1">
    <property type="entry name" value="PEPTIDASE INHIBITOR I78 FAMILY PROTEIN"/>
    <property type="match status" value="1"/>
</dbReference>
<dbReference type="OrthoDB" id="8724542at2"/>
<evidence type="ECO:0000313" key="3">
    <source>
        <dbReference type="Proteomes" id="UP000246145"/>
    </source>
</evidence>
<protein>
    <submittedName>
        <fullName evidence="2">Peptidase inhibitor I78 family protein</fullName>
    </submittedName>
</protein>
<sequence length="90" mass="9722">MKNIAIAASVLLLAACQSPTTPTSSQADDECGAQSRQHLVGTPESDLDRSTLPEFNRVLHPNTPATMDYRPDRLNVLVDDNGKIERVSCG</sequence>
<dbReference type="RefSeq" id="WP_017524386.1">
    <property type="nucleotide sequence ID" value="NZ_JACCEX010000001.1"/>
</dbReference>
<dbReference type="PROSITE" id="PS51257">
    <property type="entry name" value="PROKAR_LIPOPROTEIN"/>
    <property type="match status" value="1"/>
</dbReference>
<accession>A0A2U1CSI8</accession>
<keyword evidence="3" id="KW-1185">Reference proteome</keyword>
<comment type="caution">
    <text evidence="2">The sequence shown here is derived from an EMBL/GenBank/DDBJ whole genome shotgun (WGS) entry which is preliminary data.</text>
</comment>
<organism evidence="2 3">
    <name type="scientific">Pusillimonas noertemannii</name>
    <dbReference type="NCBI Taxonomy" id="305977"/>
    <lineage>
        <taxon>Bacteria</taxon>
        <taxon>Pseudomonadati</taxon>
        <taxon>Pseudomonadota</taxon>
        <taxon>Betaproteobacteria</taxon>
        <taxon>Burkholderiales</taxon>
        <taxon>Alcaligenaceae</taxon>
        <taxon>Pusillimonas</taxon>
    </lineage>
</organism>
<evidence type="ECO:0000313" key="2">
    <source>
        <dbReference type="EMBL" id="PVY68829.1"/>
    </source>
</evidence>
<gene>
    <name evidence="2" type="ORF">C7440_1241</name>
</gene>
<dbReference type="EMBL" id="QEKO01000001">
    <property type="protein sequence ID" value="PVY68829.1"/>
    <property type="molecule type" value="Genomic_DNA"/>
</dbReference>
<dbReference type="Pfam" id="PF11720">
    <property type="entry name" value="Inhibitor_I78"/>
    <property type="match status" value="1"/>
</dbReference>
<dbReference type="Gene3D" id="3.30.10.10">
    <property type="entry name" value="Trypsin Inhibitor V, subunit A"/>
    <property type="match status" value="1"/>
</dbReference>
<dbReference type="AlphaFoldDB" id="A0A2U1CSI8"/>
<evidence type="ECO:0000256" key="1">
    <source>
        <dbReference type="SAM" id="MobiDB-lite"/>
    </source>
</evidence>
<feature type="region of interest" description="Disordered" evidence="1">
    <location>
        <begin position="18"/>
        <end position="51"/>
    </location>
</feature>
<dbReference type="InterPro" id="IPR021719">
    <property type="entry name" value="Prot_inh_I78"/>
</dbReference>
<dbReference type="PANTHER" id="PTHR39600">
    <property type="entry name" value="PEPTIDASE INHIBITOR I78 FAMILY PROTEIN"/>
    <property type="match status" value="1"/>
</dbReference>
<name>A0A2U1CSI8_9BURK</name>